<evidence type="ECO:0000313" key="10">
    <source>
        <dbReference type="EMBL" id="BBF23971.1"/>
    </source>
</evidence>
<keyword evidence="5 8" id="KW-0812">Transmembrane</keyword>
<keyword evidence="7 8" id="KW-0472">Membrane</keyword>
<protein>
    <submittedName>
        <fullName evidence="10">ABC transporter permease</fullName>
    </submittedName>
</protein>
<comment type="similarity">
    <text evidence="8">Belongs to the binding-protein-dependent transport system permease family.</text>
</comment>
<evidence type="ECO:0000256" key="4">
    <source>
        <dbReference type="ARBA" id="ARBA00022519"/>
    </source>
</evidence>
<feature type="transmembrane region" description="Helical" evidence="8">
    <location>
        <begin position="70"/>
        <end position="92"/>
    </location>
</feature>
<name>A0A2Z6IBN0_9BURK</name>
<dbReference type="AlphaFoldDB" id="A0A2Z6IBN0"/>
<feature type="transmembrane region" description="Helical" evidence="8">
    <location>
        <begin position="241"/>
        <end position="264"/>
    </location>
</feature>
<keyword evidence="2 8" id="KW-0813">Transport</keyword>
<dbReference type="KEGG" id="sutt:SUTMEG_18620"/>
<dbReference type="SUPFAM" id="SSF161098">
    <property type="entry name" value="MetI-like"/>
    <property type="match status" value="1"/>
</dbReference>
<sequence>MKTKFKDLSATTVLSAALTAVTLLFLMVPVVQMVATAFMKNAFRGMKAGFTTDWIAKVLDIYGDTILRSLGLACGALVICVAIGVPAAWILVREERKRWAAFLEEALILPLSMPGLAIGLGILLVWGGFTSLRHSSLFILCGHVMFCLPFMVRSVMSVLRVEPIAAYEEASATLGASPWTTFTQVVVPVAMPGILAGALMVMTVSLGEFNISWMLQTPDTKTLPVGMADSYASMRLEVGSAYTFLFLVILVPLLSLMQALPDWIKKRAEARRLADEAAA</sequence>
<feature type="domain" description="ABC transmembrane type-1" evidence="9">
    <location>
        <begin position="66"/>
        <end position="257"/>
    </location>
</feature>
<comment type="subcellular location">
    <subcellularLocation>
        <location evidence="1">Cell inner membrane</location>
        <topology evidence="1">Multi-pass membrane protein</topology>
    </subcellularLocation>
    <subcellularLocation>
        <location evidence="8">Cell membrane</location>
        <topology evidence="8">Multi-pass membrane protein</topology>
    </subcellularLocation>
</comment>
<reference evidence="10 11" key="1">
    <citation type="journal article" date="2018" name="Int. J. Syst. Evol. Microbiol.">
        <title>Mesosutterella multiformis gen. nov., sp. nov., a member of the family Sutterellaceae and Sutterella megalosphaeroides sp. nov., isolated from human faeces.</title>
        <authorList>
            <person name="Sakamoto M."/>
            <person name="Ikeyama N."/>
            <person name="Kunihiro T."/>
            <person name="Iino T."/>
            <person name="Yuki M."/>
            <person name="Ohkuma M."/>
        </authorList>
    </citation>
    <scope>NUCLEOTIDE SEQUENCE [LARGE SCALE GENOMIC DNA]</scope>
    <source>
        <strain evidence="10 11">6FBBBH3</strain>
    </source>
</reference>
<evidence type="ECO:0000259" key="9">
    <source>
        <dbReference type="PROSITE" id="PS50928"/>
    </source>
</evidence>
<dbReference type="PROSITE" id="PS50928">
    <property type="entry name" value="ABC_TM1"/>
    <property type="match status" value="1"/>
</dbReference>
<dbReference type="PANTHER" id="PTHR43357">
    <property type="entry name" value="INNER MEMBRANE ABC TRANSPORTER PERMEASE PROTEIN YDCV"/>
    <property type="match status" value="1"/>
</dbReference>
<dbReference type="GO" id="GO:0005886">
    <property type="term" value="C:plasma membrane"/>
    <property type="evidence" value="ECO:0007669"/>
    <property type="project" value="UniProtKB-SubCell"/>
</dbReference>
<accession>A0A2Z6IBN0</accession>
<dbReference type="CDD" id="cd06261">
    <property type="entry name" value="TM_PBP2"/>
    <property type="match status" value="1"/>
</dbReference>
<gene>
    <name evidence="10" type="ORF">SUTMEG_18620</name>
</gene>
<evidence type="ECO:0000256" key="5">
    <source>
        <dbReference type="ARBA" id="ARBA00022692"/>
    </source>
</evidence>
<keyword evidence="4" id="KW-0997">Cell inner membrane</keyword>
<evidence type="ECO:0000256" key="7">
    <source>
        <dbReference type="ARBA" id="ARBA00023136"/>
    </source>
</evidence>
<keyword evidence="11" id="KW-1185">Reference proteome</keyword>
<dbReference type="Proteomes" id="UP000271003">
    <property type="component" value="Chromosome"/>
</dbReference>
<dbReference type="RefSeq" id="WP_120177523.1">
    <property type="nucleotide sequence ID" value="NZ_AP018786.1"/>
</dbReference>
<evidence type="ECO:0000313" key="11">
    <source>
        <dbReference type="Proteomes" id="UP000271003"/>
    </source>
</evidence>
<proteinExistence type="inferred from homology"/>
<evidence type="ECO:0000256" key="1">
    <source>
        <dbReference type="ARBA" id="ARBA00004429"/>
    </source>
</evidence>
<dbReference type="InterPro" id="IPR000515">
    <property type="entry name" value="MetI-like"/>
</dbReference>
<feature type="transmembrane region" description="Helical" evidence="8">
    <location>
        <begin position="107"/>
        <end position="129"/>
    </location>
</feature>
<keyword evidence="6 8" id="KW-1133">Transmembrane helix</keyword>
<dbReference type="GO" id="GO:0055085">
    <property type="term" value="P:transmembrane transport"/>
    <property type="evidence" value="ECO:0007669"/>
    <property type="project" value="InterPro"/>
</dbReference>
<dbReference type="OrthoDB" id="27542at2"/>
<organism evidence="10 11">
    <name type="scientific">Sutterella megalosphaeroides</name>
    <dbReference type="NCBI Taxonomy" id="2494234"/>
    <lineage>
        <taxon>Bacteria</taxon>
        <taxon>Pseudomonadati</taxon>
        <taxon>Pseudomonadota</taxon>
        <taxon>Betaproteobacteria</taxon>
        <taxon>Burkholderiales</taxon>
        <taxon>Sutterellaceae</taxon>
        <taxon>Sutterella</taxon>
    </lineage>
</organism>
<keyword evidence="3" id="KW-1003">Cell membrane</keyword>
<feature type="transmembrane region" description="Helical" evidence="8">
    <location>
        <begin position="185"/>
        <end position="206"/>
    </location>
</feature>
<dbReference type="EMBL" id="AP018786">
    <property type="protein sequence ID" value="BBF23971.1"/>
    <property type="molecule type" value="Genomic_DNA"/>
</dbReference>
<dbReference type="Gene3D" id="1.10.3720.10">
    <property type="entry name" value="MetI-like"/>
    <property type="match status" value="1"/>
</dbReference>
<feature type="transmembrane region" description="Helical" evidence="8">
    <location>
        <begin position="135"/>
        <end position="152"/>
    </location>
</feature>
<dbReference type="InterPro" id="IPR035906">
    <property type="entry name" value="MetI-like_sf"/>
</dbReference>
<dbReference type="Pfam" id="PF00528">
    <property type="entry name" value="BPD_transp_1"/>
    <property type="match status" value="1"/>
</dbReference>
<dbReference type="PANTHER" id="PTHR43357:SF4">
    <property type="entry name" value="INNER MEMBRANE ABC TRANSPORTER PERMEASE PROTEIN YDCV"/>
    <property type="match status" value="1"/>
</dbReference>
<evidence type="ECO:0000256" key="2">
    <source>
        <dbReference type="ARBA" id="ARBA00022448"/>
    </source>
</evidence>
<evidence type="ECO:0000256" key="3">
    <source>
        <dbReference type="ARBA" id="ARBA00022475"/>
    </source>
</evidence>
<evidence type="ECO:0000256" key="6">
    <source>
        <dbReference type="ARBA" id="ARBA00022989"/>
    </source>
</evidence>
<evidence type="ECO:0000256" key="8">
    <source>
        <dbReference type="RuleBase" id="RU363032"/>
    </source>
</evidence>